<dbReference type="AlphaFoldDB" id="A0A1Y5SYI9"/>
<sequence length="95" mass="10442">MAIAFRSPAKGIIPVVAVNITHTTIRMSCANMGLSSSMSGKGNRYDNVAVEMFFKTIKAELIWRDTWKAEMAIFSSHSAGQRNTSMDFIIRAAAI</sequence>
<dbReference type="EMBL" id="FWFW01000008">
    <property type="protein sequence ID" value="SLN51651.1"/>
    <property type="molecule type" value="Genomic_DNA"/>
</dbReference>
<name>A0A1Y5SYI9_9RHOB</name>
<protein>
    <recommendedName>
        <fullName evidence="3">Integrase catalytic domain-containing protein</fullName>
    </recommendedName>
</protein>
<evidence type="ECO:0000313" key="1">
    <source>
        <dbReference type="EMBL" id="SLN51651.1"/>
    </source>
</evidence>
<keyword evidence="2" id="KW-1185">Reference proteome</keyword>
<dbReference type="OrthoDB" id="9803878at2"/>
<dbReference type="Proteomes" id="UP000193307">
    <property type="component" value="Unassembled WGS sequence"/>
</dbReference>
<gene>
    <name evidence="1" type="ORF">PAM7971_02560</name>
</gene>
<evidence type="ECO:0008006" key="3">
    <source>
        <dbReference type="Google" id="ProtNLM"/>
    </source>
</evidence>
<proteinExistence type="predicted"/>
<evidence type="ECO:0000313" key="2">
    <source>
        <dbReference type="Proteomes" id="UP000193307"/>
    </source>
</evidence>
<organism evidence="1 2">
    <name type="scientific">Pacificibacter marinus</name>
    <dbReference type="NCBI Taxonomy" id="658057"/>
    <lineage>
        <taxon>Bacteria</taxon>
        <taxon>Pseudomonadati</taxon>
        <taxon>Pseudomonadota</taxon>
        <taxon>Alphaproteobacteria</taxon>
        <taxon>Rhodobacterales</taxon>
        <taxon>Roseobacteraceae</taxon>
        <taxon>Pacificibacter</taxon>
    </lineage>
</organism>
<reference evidence="1 2" key="1">
    <citation type="submission" date="2017-03" db="EMBL/GenBank/DDBJ databases">
        <authorList>
            <person name="Afonso C.L."/>
            <person name="Miller P.J."/>
            <person name="Scott M.A."/>
            <person name="Spackman E."/>
            <person name="Goraichik I."/>
            <person name="Dimitrov K.M."/>
            <person name="Suarez D.L."/>
            <person name="Swayne D.E."/>
        </authorList>
    </citation>
    <scope>NUCLEOTIDE SEQUENCE [LARGE SCALE GENOMIC DNA]</scope>
    <source>
        <strain evidence="1 2">CECT 7971</strain>
    </source>
</reference>
<accession>A0A1Y5SYI9</accession>